<protein>
    <submittedName>
        <fullName evidence="1">Uncharacterized protein</fullName>
    </submittedName>
</protein>
<organism evidence="1">
    <name type="scientific">Vecturithrix granuli</name>
    <dbReference type="NCBI Taxonomy" id="1499967"/>
    <lineage>
        <taxon>Bacteria</taxon>
        <taxon>Candidatus Moduliflexota</taxon>
        <taxon>Candidatus Vecturitrichia</taxon>
        <taxon>Candidatus Vecturitrichales</taxon>
        <taxon>Candidatus Vecturitrichaceae</taxon>
        <taxon>Candidatus Vecturithrix</taxon>
    </lineage>
</organism>
<dbReference type="AlphaFoldDB" id="A0A081C199"/>
<name>A0A081C199_VECG1</name>
<evidence type="ECO:0000313" key="2">
    <source>
        <dbReference type="Proteomes" id="UP000030661"/>
    </source>
</evidence>
<evidence type="ECO:0000313" key="1">
    <source>
        <dbReference type="EMBL" id="GAK58354.1"/>
    </source>
</evidence>
<proteinExistence type="predicted"/>
<reference evidence="1" key="1">
    <citation type="journal article" date="2015" name="PeerJ">
        <title>First genomic representation of candidate bacterial phylum KSB3 points to enhanced environmental sensing as a trigger of wastewater bulking.</title>
        <authorList>
            <person name="Sekiguchi Y."/>
            <person name="Ohashi A."/>
            <person name="Parks D.H."/>
            <person name="Yamauchi T."/>
            <person name="Tyson G.W."/>
            <person name="Hugenholtz P."/>
        </authorList>
    </citation>
    <scope>NUCLEOTIDE SEQUENCE [LARGE SCALE GENOMIC DNA]</scope>
</reference>
<dbReference type="EMBL" id="DF820467">
    <property type="protein sequence ID" value="GAK58354.1"/>
    <property type="molecule type" value="Genomic_DNA"/>
</dbReference>
<sequence length="91" mass="10850">MPKNKVQIPEQFTSIEEIQDFWDVHSTADYWEEMEDVDMQLSPELKSKLELKKLYRLLGLSKQQIASIEEKANVENIDSRRLITQWVLERV</sequence>
<keyword evidence="2" id="KW-1185">Reference proteome</keyword>
<gene>
    <name evidence="1" type="ORF">U27_05328</name>
</gene>
<dbReference type="HOGENOM" id="CLU_185848_1_0_0"/>
<dbReference type="Proteomes" id="UP000030661">
    <property type="component" value="Unassembled WGS sequence"/>
</dbReference>
<accession>A0A081C199</accession>